<dbReference type="PANTHER" id="PTHR39639">
    <property type="entry name" value="CHROMOSOME 16, WHOLE GENOME SHOTGUN SEQUENCE"/>
    <property type="match status" value="1"/>
</dbReference>
<dbReference type="GO" id="GO:0004519">
    <property type="term" value="F:endonuclease activity"/>
    <property type="evidence" value="ECO:0007669"/>
    <property type="project" value="UniProtKB-KW"/>
</dbReference>
<organism evidence="2 3">
    <name type="scientific">Flavobacterium branchiophilum</name>
    <dbReference type="NCBI Taxonomy" id="55197"/>
    <lineage>
        <taxon>Bacteria</taxon>
        <taxon>Pseudomonadati</taxon>
        <taxon>Bacteroidota</taxon>
        <taxon>Flavobacteriia</taxon>
        <taxon>Flavobacteriales</taxon>
        <taxon>Flavobacteriaceae</taxon>
        <taxon>Flavobacterium</taxon>
    </lineage>
</organism>
<dbReference type="InterPro" id="IPR002711">
    <property type="entry name" value="HNH"/>
</dbReference>
<comment type="caution">
    <text evidence="2">The sequence shown here is derived from an EMBL/GenBank/DDBJ whole genome shotgun (WGS) entry which is preliminary data.</text>
</comment>
<dbReference type="Gene3D" id="1.10.30.50">
    <property type="match status" value="1"/>
</dbReference>
<evidence type="ECO:0000259" key="1">
    <source>
        <dbReference type="PROSITE" id="PS00028"/>
    </source>
</evidence>
<dbReference type="CDD" id="cd00085">
    <property type="entry name" value="HNHc"/>
    <property type="match status" value="1"/>
</dbReference>
<keyword evidence="2" id="KW-0378">Hydrolase</keyword>
<reference evidence="2 3" key="1">
    <citation type="submission" date="2017-09" db="EMBL/GenBank/DDBJ databases">
        <title>Whole genomes of Flavobacteriaceae.</title>
        <authorList>
            <person name="Stine C."/>
            <person name="Li C."/>
            <person name="Tadesse D."/>
        </authorList>
    </citation>
    <scope>NUCLEOTIDE SEQUENCE [LARGE SCALE GENOMIC DNA]</scope>
    <source>
        <strain evidence="2 3">ATCC 35036</strain>
    </source>
</reference>
<dbReference type="OrthoDB" id="9764212at2"/>
<dbReference type="Pfam" id="PF03235">
    <property type="entry name" value="GmrSD_N"/>
    <property type="match status" value="1"/>
</dbReference>
<gene>
    <name evidence="2" type="ORF">B0A77_02565</name>
</gene>
<dbReference type="InterPro" id="IPR013087">
    <property type="entry name" value="Znf_C2H2_type"/>
</dbReference>
<dbReference type="RefSeq" id="WP_097553451.1">
    <property type="nucleotide sequence ID" value="NZ_PCMW01000016.1"/>
</dbReference>
<evidence type="ECO:0000313" key="2">
    <source>
        <dbReference type="EMBL" id="PDS26390.1"/>
    </source>
</evidence>
<sequence>MNIELKEITVRELVNGYKDNNADGVVGYGGKLDIRPPYQREFIYKDKQRDAVINTLTKDYPLNVMYWAVREDGSFEVIDGQQRTLSICQYINGDYSVMVGNIPNHRAFHNLQDNEQEQILAYKLMVYICSGTESEKLEWFKTINIAGEKLSDQELRNAVYSGSWVTDAKKYFSKSGCVAYQIGNKYLTGTVNRQDYFETAISWISKGNIEVYMSNHQHDPNASALWRYFQDVISWAEATFTNYRKEMKGINWGFLYDSFKDKIFDTKALEIEISNLMQDDDVTKKSGIYEYILTRKEKHLSIRAFSEKQKREAFERQKGICAKCCEQFELNEMEADHITPWHEGGKTTAENCQMLCKLDNRIKSGK</sequence>
<dbReference type="SMART" id="SM00507">
    <property type="entry name" value="HNHc"/>
    <property type="match status" value="1"/>
</dbReference>
<feature type="domain" description="C2H2-type" evidence="1">
    <location>
        <begin position="321"/>
        <end position="342"/>
    </location>
</feature>
<dbReference type="GO" id="GO:0008270">
    <property type="term" value="F:zinc ion binding"/>
    <property type="evidence" value="ECO:0007669"/>
    <property type="project" value="InterPro"/>
</dbReference>
<dbReference type="PANTHER" id="PTHR39639:SF1">
    <property type="entry name" value="DUF262 DOMAIN-CONTAINING PROTEIN"/>
    <property type="match status" value="1"/>
</dbReference>
<dbReference type="EMBL" id="PCMW01000016">
    <property type="protein sequence ID" value="PDS26390.1"/>
    <property type="molecule type" value="Genomic_DNA"/>
</dbReference>
<evidence type="ECO:0000313" key="3">
    <source>
        <dbReference type="Proteomes" id="UP000220828"/>
    </source>
</evidence>
<protein>
    <submittedName>
        <fullName evidence="2">HNH endonuclease</fullName>
    </submittedName>
</protein>
<keyword evidence="2" id="KW-0255">Endonuclease</keyword>
<dbReference type="InterPro" id="IPR003615">
    <property type="entry name" value="HNH_nuc"/>
</dbReference>
<dbReference type="InterPro" id="IPR004919">
    <property type="entry name" value="GmrSD_N"/>
</dbReference>
<accession>A0A2H3KE60</accession>
<dbReference type="AlphaFoldDB" id="A0A2H3KE60"/>
<dbReference type="Proteomes" id="UP000220828">
    <property type="component" value="Unassembled WGS sequence"/>
</dbReference>
<keyword evidence="2" id="KW-0540">Nuclease</keyword>
<name>A0A2H3KE60_9FLAO</name>
<dbReference type="PROSITE" id="PS00028">
    <property type="entry name" value="ZINC_FINGER_C2H2_1"/>
    <property type="match status" value="1"/>
</dbReference>
<dbReference type="GO" id="GO:0003676">
    <property type="term" value="F:nucleic acid binding"/>
    <property type="evidence" value="ECO:0007669"/>
    <property type="project" value="InterPro"/>
</dbReference>
<proteinExistence type="predicted"/>
<dbReference type="Pfam" id="PF01844">
    <property type="entry name" value="HNH"/>
    <property type="match status" value="1"/>
</dbReference>